<dbReference type="Proteomes" id="UP000823611">
    <property type="component" value="Unassembled WGS sequence"/>
</dbReference>
<evidence type="ECO:0000313" key="2">
    <source>
        <dbReference type="EMBL" id="MBO8434289.1"/>
    </source>
</evidence>
<proteinExistence type="predicted"/>
<feature type="transmembrane region" description="Helical" evidence="1">
    <location>
        <begin position="58"/>
        <end position="77"/>
    </location>
</feature>
<comment type="caution">
    <text evidence="2">The sequence shown here is derived from an EMBL/GenBank/DDBJ whole genome shotgun (WGS) entry which is preliminary data.</text>
</comment>
<sequence length="116" mass="12779">MSKFKYQKVLLITITIIVIAIIFAPTVFAAPDSGQVSTAIESTWKTAAGQIKTVTNNVIFPVVDCVLAILLFVKLSVSYFDYKKHGEFDFAPIAILFFGLVFAITAPSYIWNILGI</sequence>
<keyword evidence="1" id="KW-0472">Membrane</keyword>
<dbReference type="Pfam" id="PF12963">
    <property type="entry name" value="DUF3852"/>
    <property type="match status" value="1"/>
</dbReference>
<reference evidence="2" key="2">
    <citation type="journal article" date="2021" name="PeerJ">
        <title>Extensive microbial diversity within the chicken gut microbiome revealed by metagenomics and culture.</title>
        <authorList>
            <person name="Gilroy R."/>
            <person name="Ravi A."/>
            <person name="Getino M."/>
            <person name="Pursley I."/>
            <person name="Horton D.L."/>
            <person name="Alikhan N.F."/>
            <person name="Baker D."/>
            <person name="Gharbi K."/>
            <person name="Hall N."/>
            <person name="Watson M."/>
            <person name="Adriaenssens E.M."/>
            <person name="Foster-Nyarko E."/>
            <person name="Jarju S."/>
            <person name="Secka A."/>
            <person name="Antonio M."/>
            <person name="Oren A."/>
            <person name="Chaudhuri R.R."/>
            <person name="La Ragione R."/>
            <person name="Hildebrand F."/>
            <person name="Pallen M.J."/>
        </authorList>
    </citation>
    <scope>NUCLEOTIDE SEQUENCE</scope>
    <source>
        <strain evidence="2">F6-4510</strain>
    </source>
</reference>
<keyword evidence="1" id="KW-1133">Transmembrane helix</keyword>
<gene>
    <name evidence="2" type="ORF">IAC55_03070</name>
</gene>
<keyword evidence="1" id="KW-0812">Transmembrane</keyword>
<evidence type="ECO:0000313" key="3">
    <source>
        <dbReference type="Proteomes" id="UP000823611"/>
    </source>
</evidence>
<dbReference type="EMBL" id="JADIMX010000059">
    <property type="protein sequence ID" value="MBO8434289.1"/>
    <property type="molecule type" value="Genomic_DNA"/>
</dbReference>
<evidence type="ECO:0000256" key="1">
    <source>
        <dbReference type="SAM" id="Phobius"/>
    </source>
</evidence>
<reference evidence="2" key="1">
    <citation type="submission" date="2020-10" db="EMBL/GenBank/DDBJ databases">
        <authorList>
            <person name="Gilroy R."/>
        </authorList>
    </citation>
    <scope>NUCLEOTIDE SEQUENCE</scope>
    <source>
        <strain evidence="2">F6-4510</strain>
    </source>
</reference>
<dbReference type="InterPro" id="IPR024330">
    <property type="entry name" value="DUF3852"/>
</dbReference>
<accession>A0A9D9DUM1</accession>
<protein>
    <submittedName>
        <fullName evidence="2">DUF3852 domain-containing protein</fullName>
    </submittedName>
</protein>
<dbReference type="AlphaFoldDB" id="A0A9D9DUM1"/>
<feature type="transmembrane region" description="Helical" evidence="1">
    <location>
        <begin position="89"/>
        <end position="111"/>
    </location>
</feature>
<organism evidence="2 3">
    <name type="scientific">Candidatus Fimicola merdigallinarum</name>
    <dbReference type="NCBI Taxonomy" id="2840819"/>
    <lineage>
        <taxon>Bacteria</taxon>
        <taxon>Bacillati</taxon>
        <taxon>Bacillota</taxon>
        <taxon>Clostridia</taxon>
        <taxon>Lachnospirales</taxon>
        <taxon>Lachnospiraceae</taxon>
        <taxon>Lachnospiraceae incertae sedis</taxon>
        <taxon>Candidatus Fimicola</taxon>
    </lineage>
</organism>
<name>A0A9D9DUM1_9FIRM</name>